<feature type="domain" description="DNA2/NAM7 helicase-like C-terminal" evidence="4">
    <location>
        <begin position="665"/>
        <end position="863"/>
    </location>
</feature>
<dbReference type="InterPro" id="IPR057373">
    <property type="entry name" value="ZNFX1"/>
</dbReference>
<dbReference type="OrthoDB" id="409395at2759"/>
<keyword evidence="1" id="KW-0347">Helicase</keyword>
<feature type="non-terminal residue" evidence="6">
    <location>
        <position position="1"/>
    </location>
</feature>
<dbReference type="GO" id="GO:0016787">
    <property type="term" value="F:hydrolase activity"/>
    <property type="evidence" value="ECO:0007669"/>
    <property type="project" value="UniProtKB-KW"/>
</dbReference>
<dbReference type="PANTHER" id="PTHR10887">
    <property type="entry name" value="DNA2/NAM7 HELICASE FAMILY"/>
    <property type="match status" value="1"/>
</dbReference>
<keyword evidence="1" id="KW-0547">Nucleotide-binding</keyword>
<dbReference type="AlphaFoldDB" id="A0A8K0T9F4"/>
<dbReference type="Gene3D" id="3.40.50.300">
    <property type="entry name" value="P-loop containing nucleotide triphosphate hydrolases"/>
    <property type="match status" value="3"/>
</dbReference>
<dbReference type="CDD" id="cd18808">
    <property type="entry name" value="SF1_C_Upf1"/>
    <property type="match status" value="1"/>
</dbReference>
<dbReference type="Pfam" id="PF13086">
    <property type="entry name" value="AAA_11"/>
    <property type="match status" value="1"/>
</dbReference>
<gene>
    <name evidence="6" type="ORF">B0T11DRAFT_228471</name>
</gene>
<name>A0A8K0T9F4_9PEZI</name>
<dbReference type="Pfam" id="PF25396">
    <property type="entry name" value="ZNFX1"/>
    <property type="match status" value="1"/>
</dbReference>
<keyword evidence="1" id="KW-0067">ATP-binding</keyword>
<organism evidence="6 7">
    <name type="scientific">Plectosphaerella cucumerina</name>
    <dbReference type="NCBI Taxonomy" id="40658"/>
    <lineage>
        <taxon>Eukaryota</taxon>
        <taxon>Fungi</taxon>
        <taxon>Dikarya</taxon>
        <taxon>Ascomycota</taxon>
        <taxon>Pezizomycotina</taxon>
        <taxon>Sordariomycetes</taxon>
        <taxon>Hypocreomycetidae</taxon>
        <taxon>Glomerellales</taxon>
        <taxon>Plectosphaerellaceae</taxon>
        <taxon>Plectosphaerella</taxon>
    </lineage>
</organism>
<dbReference type="CDD" id="cd06008">
    <property type="entry name" value="NF-X1-zinc-finger"/>
    <property type="match status" value="1"/>
</dbReference>
<evidence type="ECO:0000313" key="6">
    <source>
        <dbReference type="EMBL" id="KAH7358706.1"/>
    </source>
</evidence>
<dbReference type="InterPro" id="IPR027417">
    <property type="entry name" value="P-loop_NTPase"/>
</dbReference>
<dbReference type="EMBL" id="JAGPXD010000004">
    <property type="protein sequence ID" value="KAH7358706.1"/>
    <property type="molecule type" value="Genomic_DNA"/>
</dbReference>
<evidence type="ECO:0000256" key="2">
    <source>
        <dbReference type="SAM" id="MobiDB-lite"/>
    </source>
</evidence>
<proteinExistence type="predicted"/>
<feature type="domain" description="ZNFX1" evidence="5">
    <location>
        <begin position="68"/>
        <end position="178"/>
    </location>
</feature>
<dbReference type="SUPFAM" id="SSF52540">
    <property type="entry name" value="P-loop containing nucleoside triphosphate hydrolases"/>
    <property type="match status" value="1"/>
</dbReference>
<dbReference type="InterPro" id="IPR041679">
    <property type="entry name" value="DNA2/NAM7-like_C"/>
</dbReference>
<dbReference type="GO" id="GO:0031380">
    <property type="term" value="C:nuclear RNA-directed RNA polymerase complex"/>
    <property type="evidence" value="ECO:0007669"/>
    <property type="project" value="TreeGrafter"/>
</dbReference>
<evidence type="ECO:0000313" key="7">
    <source>
        <dbReference type="Proteomes" id="UP000813385"/>
    </source>
</evidence>
<dbReference type="GO" id="GO:0031048">
    <property type="term" value="P:regulatory ncRNA-mediated heterochromatin formation"/>
    <property type="evidence" value="ECO:0007669"/>
    <property type="project" value="TreeGrafter"/>
</dbReference>
<accession>A0A8K0T9F4</accession>
<dbReference type="InterPro" id="IPR045055">
    <property type="entry name" value="DNA2/NAM7-like"/>
</dbReference>
<dbReference type="GO" id="GO:0004386">
    <property type="term" value="F:helicase activity"/>
    <property type="evidence" value="ECO:0007669"/>
    <property type="project" value="InterPro"/>
</dbReference>
<protein>
    <submittedName>
        <fullName evidence="6">P-loop containing nucleoside triphosphate hydrolase protein</fullName>
    </submittedName>
</protein>
<dbReference type="InterPro" id="IPR047187">
    <property type="entry name" value="SF1_C_Upf1"/>
</dbReference>
<dbReference type="PANTHER" id="PTHR10887:SF341">
    <property type="entry name" value="NFX1-TYPE ZINC FINGER-CONTAINING PROTEIN 1"/>
    <property type="match status" value="1"/>
</dbReference>
<dbReference type="InterPro" id="IPR041677">
    <property type="entry name" value="DNA2/NAM7_AAA_11"/>
</dbReference>
<evidence type="ECO:0000259" key="3">
    <source>
        <dbReference type="Pfam" id="PF13086"/>
    </source>
</evidence>
<feature type="region of interest" description="Disordered" evidence="2">
    <location>
        <begin position="412"/>
        <end position="431"/>
    </location>
</feature>
<dbReference type="Pfam" id="PF13087">
    <property type="entry name" value="AAA_12"/>
    <property type="match status" value="1"/>
</dbReference>
<evidence type="ECO:0000259" key="5">
    <source>
        <dbReference type="Pfam" id="PF25396"/>
    </source>
</evidence>
<feature type="domain" description="DNA2/NAM7 helicase helicase" evidence="3">
    <location>
        <begin position="259"/>
        <end position="650"/>
    </location>
</feature>
<reference evidence="6" key="1">
    <citation type="journal article" date="2021" name="Nat. Commun.">
        <title>Genetic determinants of endophytism in the Arabidopsis root mycobiome.</title>
        <authorList>
            <person name="Mesny F."/>
            <person name="Miyauchi S."/>
            <person name="Thiergart T."/>
            <person name="Pickel B."/>
            <person name="Atanasova L."/>
            <person name="Karlsson M."/>
            <person name="Huettel B."/>
            <person name="Barry K.W."/>
            <person name="Haridas S."/>
            <person name="Chen C."/>
            <person name="Bauer D."/>
            <person name="Andreopoulos W."/>
            <person name="Pangilinan J."/>
            <person name="LaButti K."/>
            <person name="Riley R."/>
            <person name="Lipzen A."/>
            <person name="Clum A."/>
            <person name="Drula E."/>
            <person name="Henrissat B."/>
            <person name="Kohler A."/>
            <person name="Grigoriev I.V."/>
            <person name="Martin F.M."/>
            <person name="Hacquard S."/>
        </authorList>
    </citation>
    <scope>NUCLEOTIDE SEQUENCE</scope>
    <source>
        <strain evidence="6">MPI-CAGE-AT-0016</strain>
    </source>
</reference>
<evidence type="ECO:0000259" key="4">
    <source>
        <dbReference type="Pfam" id="PF13087"/>
    </source>
</evidence>
<evidence type="ECO:0000256" key="1">
    <source>
        <dbReference type="ARBA" id="ARBA00022806"/>
    </source>
</evidence>
<comment type="caution">
    <text evidence="6">The sequence shown here is derived from an EMBL/GenBank/DDBJ whole genome shotgun (WGS) entry which is preliminary data.</text>
</comment>
<keyword evidence="6" id="KW-0378">Hydrolase</keyword>
<sequence>WTTAPNLPTTDEVLHQTLARPLQNLVDSKYLDKDRYLEVQYRLLRYEGVEPLLRAVDKFRANPLMREDPETCIYDKVCCVSLNIIRLGPLARLRFCNLRSDRLIDWGQTQRLTPGSCVAISTAADAFRTRCWIAFVSGKDDKNMDELDTPVIDVELEDAGSLADFVDPRQEFVMIEARSNYYEAVRHVLAGLQQATTETSPLMKYFTGMDREVGLPRSIPGPDSLLDISAAAPIALKPGTLQLPARGEIPPPLQTATGLDGSQLAALQRMLATDLAIVQGPPGTGKTHTSMAALRVLLADPAADGAPIVVTAQKNDTVDELLGRLLAGGVRCARLGGQSKNDDVDRCTLVKLREQTRSAKSQELETLLNFQRARAKFIVNRCLPSRRVLFLDPKHLEECGILTARQCQSLGGVTRPAGKDPRKKNQQQRIPPIEEHPFARWLGGRFSVRPEPQAFQMARVPGDDGLDDALHCHLAEADNSHKRKDTISSQVINFGAWCDVGIDDVTIGGRRPLESEQERNLAAEALLRHEDLWQAPAQTRPLVYRLLEERMLRCSQDALRALLSEISMLTHALKAERWVEDFVAIRASRARVIGCTTTGLTKYRALLAALAPRIVVVEEAAESREANISAALLPAVERLVLIGDHLQLSPHADVMELARPPYNLHISAFERFILRGVAYTTLSDQRRMASEIRAVLNRWYPTLRDHARVRDLPRVPGMGAARALWLDHSQPENGNRYSSKFNAFEARLVTGLARYLVAGGVDPARITVLAFYSGQKTYVYNIMQQVPELATLRDVEDGFVTRQGVEVQTVDGYQGKENDVVLLSVVRSPDRHDAPSIGFLDRLNRAIVALSRARLLNVVVGNMANLRRCNDARDIWDPVAEAMQVVKAGAVPLVCAAHGKAFFVAASAEIWRSPTKIGCGAVCGTVLACGHTCHGRCHPQATAHACACGRTKATLAQAVGVRAVEIDRRDLNAHMDFVVACEVQKESLI</sequence>
<dbReference type="Proteomes" id="UP000813385">
    <property type="component" value="Unassembled WGS sequence"/>
</dbReference>
<keyword evidence="7" id="KW-1185">Reference proteome</keyword>